<name>A0A1S3Y4M5_TOBAC</name>
<dbReference type="Pfam" id="PF06200">
    <property type="entry name" value="tify"/>
    <property type="match status" value="1"/>
</dbReference>
<evidence type="ECO:0000259" key="1">
    <source>
        <dbReference type="PROSITE" id="PS51320"/>
    </source>
</evidence>
<reference evidence="2" key="1">
    <citation type="submission" date="2025-08" db="UniProtKB">
        <authorList>
            <consortium name="RefSeq"/>
        </authorList>
    </citation>
    <scope>IDENTIFICATION</scope>
</reference>
<dbReference type="PaxDb" id="4097-A0A1S3Y4M5"/>
<dbReference type="PROSITE" id="PS51320">
    <property type="entry name" value="TIFY"/>
    <property type="match status" value="1"/>
</dbReference>
<dbReference type="InterPro" id="IPR010399">
    <property type="entry name" value="Tify_dom"/>
</dbReference>
<accession>A0A1S3Y4M5</accession>
<sequence length="101" mass="11741">MRRNCNLELRLVPPCVSAFSPKDCTTIPYFSMRDNEGTEEKQQQQLTIFYNGKVVVFDATELQCFKRHFRGETYQKCPETMVWGESLKRRTPNNSGVCPDV</sequence>
<dbReference type="KEGG" id="nta:107772143"/>
<organism evidence="2">
    <name type="scientific">Nicotiana tabacum</name>
    <name type="common">Common tobacco</name>
    <dbReference type="NCBI Taxonomy" id="4097"/>
    <lineage>
        <taxon>Eukaryota</taxon>
        <taxon>Viridiplantae</taxon>
        <taxon>Streptophyta</taxon>
        <taxon>Embryophyta</taxon>
        <taxon>Tracheophyta</taxon>
        <taxon>Spermatophyta</taxon>
        <taxon>Magnoliopsida</taxon>
        <taxon>eudicotyledons</taxon>
        <taxon>Gunneridae</taxon>
        <taxon>Pentapetalae</taxon>
        <taxon>asterids</taxon>
        <taxon>lamiids</taxon>
        <taxon>Solanales</taxon>
        <taxon>Solanaceae</taxon>
        <taxon>Nicotianoideae</taxon>
        <taxon>Nicotianeae</taxon>
        <taxon>Nicotiana</taxon>
    </lineage>
</organism>
<feature type="domain" description="Tify" evidence="1">
    <location>
        <begin position="39"/>
        <end position="74"/>
    </location>
</feature>
<protein>
    <recommendedName>
        <fullName evidence="1">Tify domain-containing protein</fullName>
    </recommendedName>
</protein>
<evidence type="ECO:0000313" key="2">
    <source>
        <dbReference type="RefSeq" id="XP_016447114.1"/>
    </source>
</evidence>
<dbReference type="OrthoDB" id="782771at2759"/>
<dbReference type="RefSeq" id="XP_016447114.1">
    <property type="nucleotide sequence ID" value="XM_016591628.1"/>
</dbReference>
<gene>
    <name evidence="2" type="primary">LOC107772143</name>
</gene>
<dbReference type="AlphaFoldDB" id="A0A1S3Y4M5"/>
<dbReference type="STRING" id="4097.A0A1S3Y4M5"/>
<proteinExistence type="predicted"/>